<organism evidence="1 2">
    <name type="scientific">Paenibacillus prosopidis</name>
    <dbReference type="NCBI Taxonomy" id="630520"/>
    <lineage>
        <taxon>Bacteria</taxon>
        <taxon>Bacillati</taxon>
        <taxon>Bacillota</taxon>
        <taxon>Bacilli</taxon>
        <taxon>Bacillales</taxon>
        <taxon>Paenibacillaceae</taxon>
        <taxon>Paenibacillus</taxon>
    </lineage>
</organism>
<gene>
    <name evidence="1" type="ORF">DFP97_10120</name>
</gene>
<keyword evidence="2" id="KW-1185">Reference proteome</keyword>
<dbReference type="EMBL" id="QPJD01000001">
    <property type="protein sequence ID" value="RCW51680.1"/>
    <property type="molecule type" value="Genomic_DNA"/>
</dbReference>
<comment type="caution">
    <text evidence="1">The sequence shown here is derived from an EMBL/GenBank/DDBJ whole genome shotgun (WGS) entry which is preliminary data.</text>
</comment>
<proteinExistence type="predicted"/>
<name>A0A368W6S0_9BACL</name>
<protein>
    <submittedName>
        <fullName evidence="1">Uncharacterized protein</fullName>
    </submittedName>
</protein>
<sequence length="247" mass="28659">MLGTFYIINGLIIGNYSSQIILELLKIMNINQGTISVLDINEIDVSYSSVYEYNHDLIETYFNDLEELQSIKIKNFIYEINSSFELQGERIPIRIINSIHVDNTYSIEIMFEYGHLQFEENEIIKAKKNEVIILLCKKIYCTGFFLYGFCGEEVSNISLQAILNNEEHFPATDAYFSKTVINDFREKELMAISDCEVNLCSSSKNLNDINGFFVHINEIISDNTTNVKYDEWLLNLEEDIKYKFSSS</sequence>
<evidence type="ECO:0000313" key="1">
    <source>
        <dbReference type="EMBL" id="RCW51680.1"/>
    </source>
</evidence>
<reference evidence="1 2" key="1">
    <citation type="submission" date="2018-07" db="EMBL/GenBank/DDBJ databases">
        <title>Genomic Encyclopedia of Type Strains, Phase III (KMG-III): the genomes of soil and plant-associated and newly described type strains.</title>
        <authorList>
            <person name="Whitman W."/>
        </authorList>
    </citation>
    <scope>NUCLEOTIDE SEQUENCE [LARGE SCALE GENOMIC DNA]</scope>
    <source>
        <strain evidence="1 2">CECT 7506</strain>
    </source>
</reference>
<accession>A0A368W6S0</accession>
<dbReference type="Proteomes" id="UP000252415">
    <property type="component" value="Unassembled WGS sequence"/>
</dbReference>
<dbReference type="AlphaFoldDB" id="A0A368W6S0"/>
<dbReference type="RefSeq" id="WP_114377954.1">
    <property type="nucleotide sequence ID" value="NZ_QPJD01000001.1"/>
</dbReference>
<evidence type="ECO:0000313" key="2">
    <source>
        <dbReference type="Proteomes" id="UP000252415"/>
    </source>
</evidence>